<sequence length="169" mass="19571">MNILNDLESSQKTEIKQINIIAGYGSSRFSGVQFTVNIPNGRMNGDLSFAQFPNLMKITFSSGINVDDLGSIDVNKNEELCWLIFQGHCNFMNTYCKLLVNERQLDQVIVSYYDNGFKKERIRNQCLIPYRIPEDRKLEQLEAEVKKLQQHLAEKNQQINDLQTTTKKF</sequence>
<dbReference type="AlphaFoldDB" id="A0A9N9CM23"/>
<feature type="coiled-coil region" evidence="1">
    <location>
        <begin position="138"/>
        <end position="165"/>
    </location>
</feature>
<proteinExistence type="predicted"/>
<organism evidence="2 3">
    <name type="scientific">Acaulospora morrowiae</name>
    <dbReference type="NCBI Taxonomy" id="94023"/>
    <lineage>
        <taxon>Eukaryota</taxon>
        <taxon>Fungi</taxon>
        <taxon>Fungi incertae sedis</taxon>
        <taxon>Mucoromycota</taxon>
        <taxon>Glomeromycotina</taxon>
        <taxon>Glomeromycetes</taxon>
        <taxon>Diversisporales</taxon>
        <taxon>Acaulosporaceae</taxon>
        <taxon>Acaulospora</taxon>
    </lineage>
</organism>
<evidence type="ECO:0000256" key="1">
    <source>
        <dbReference type="SAM" id="Coils"/>
    </source>
</evidence>
<evidence type="ECO:0000313" key="2">
    <source>
        <dbReference type="EMBL" id="CAG8606756.1"/>
    </source>
</evidence>
<accession>A0A9N9CM23</accession>
<keyword evidence="3" id="KW-1185">Reference proteome</keyword>
<gene>
    <name evidence="2" type="ORF">AMORRO_LOCUS8033</name>
</gene>
<dbReference type="EMBL" id="CAJVPV010006546">
    <property type="protein sequence ID" value="CAG8606756.1"/>
    <property type="molecule type" value="Genomic_DNA"/>
</dbReference>
<dbReference type="OrthoDB" id="2374186at2759"/>
<reference evidence="2" key="1">
    <citation type="submission" date="2021-06" db="EMBL/GenBank/DDBJ databases">
        <authorList>
            <person name="Kallberg Y."/>
            <person name="Tangrot J."/>
            <person name="Rosling A."/>
        </authorList>
    </citation>
    <scope>NUCLEOTIDE SEQUENCE</scope>
    <source>
        <strain evidence="2">CL551</strain>
    </source>
</reference>
<protein>
    <submittedName>
        <fullName evidence="2">13903_t:CDS:1</fullName>
    </submittedName>
</protein>
<dbReference type="Proteomes" id="UP000789342">
    <property type="component" value="Unassembled WGS sequence"/>
</dbReference>
<keyword evidence="1" id="KW-0175">Coiled coil</keyword>
<evidence type="ECO:0000313" key="3">
    <source>
        <dbReference type="Proteomes" id="UP000789342"/>
    </source>
</evidence>
<name>A0A9N9CM23_9GLOM</name>
<comment type="caution">
    <text evidence="2">The sequence shown here is derived from an EMBL/GenBank/DDBJ whole genome shotgun (WGS) entry which is preliminary data.</text>
</comment>